<feature type="compositionally biased region" description="Pro residues" evidence="1">
    <location>
        <begin position="1"/>
        <end position="12"/>
    </location>
</feature>
<feature type="region of interest" description="Disordered" evidence="1">
    <location>
        <begin position="1"/>
        <end position="27"/>
    </location>
</feature>
<name>A0ABS8X9G7_9BURK</name>
<proteinExistence type="predicted"/>
<protein>
    <recommendedName>
        <fullName evidence="4">Periplasmic heavy metal sensor</fullName>
    </recommendedName>
</protein>
<dbReference type="Proteomes" id="UP001201463">
    <property type="component" value="Unassembled WGS sequence"/>
</dbReference>
<dbReference type="RefSeq" id="WP_233389334.1">
    <property type="nucleotide sequence ID" value="NZ_JAJTWT010000001.1"/>
</dbReference>
<comment type="caution">
    <text evidence="2">The sequence shown here is derived from an EMBL/GenBank/DDBJ whole genome shotgun (WGS) entry which is preliminary data.</text>
</comment>
<evidence type="ECO:0000313" key="3">
    <source>
        <dbReference type="Proteomes" id="UP001201463"/>
    </source>
</evidence>
<evidence type="ECO:0000313" key="2">
    <source>
        <dbReference type="EMBL" id="MCE4536243.1"/>
    </source>
</evidence>
<reference evidence="2 3" key="1">
    <citation type="submission" date="2021-12" db="EMBL/GenBank/DDBJ databases">
        <title>Genome seq of p7.</title>
        <authorList>
            <person name="Seo T."/>
        </authorList>
    </citation>
    <scope>NUCLEOTIDE SEQUENCE [LARGE SCALE GENOMIC DNA]</scope>
    <source>
        <strain evidence="2 3">P7</strain>
    </source>
</reference>
<dbReference type="EMBL" id="JAJTWT010000001">
    <property type="protein sequence ID" value="MCE4536243.1"/>
    <property type="molecule type" value="Genomic_DNA"/>
</dbReference>
<gene>
    <name evidence="2" type="ORF">LXT12_03095</name>
</gene>
<keyword evidence="3" id="KW-1185">Reference proteome</keyword>
<organism evidence="2 3">
    <name type="scientific">Pelomonas caseinilytica</name>
    <dbReference type="NCBI Taxonomy" id="2906763"/>
    <lineage>
        <taxon>Bacteria</taxon>
        <taxon>Pseudomonadati</taxon>
        <taxon>Pseudomonadota</taxon>
        <taxon>Betaproteobacteria</taxon>
        <taxon>Burkholderiales</taxon>
        <taxon>Sphaerotilaceae</taxon>
        <taxon>Roseateles</taxon>
    </lineage>
</organism>
<evidence type="ECO:0008006" key="4">
    <source>
        <dbReference type="Google" id="ProtNLM"/>
    </source>
</evidence>
<evidence type="ECO:0000256" key="1">
    <source>
        <dbReference type="SAM" id="MobiDB-lite"/>
    </source>
</evidence>
<sequence>MPRAPLPSPATLPDPRDAGPAPSVSVPEAEAGGCLTGTTAVLLVAGSAVGLAIAQALFGAGLIGPLAAGACGSPSTQPSAAGSAFQARSRPALMAELDLLQLRVQLARNGLERDEALLQRGLASASQVAQRRQDLLELLAREREAESRLLAWPAEPAPPVSGPAPESEHGPARTAQRPPPHPRSGDPS</sequence>
<accession>A0ABS8X9G7</accession>
<feature type="region of interest" description="Disordered" evidence="1">
    <location>
        <begin position="149"/>
        <end position="188"/>
    </location>
</feature>